<dbReference type="GO" id="GO:0008270">
    <property type="term" value="F:zinc ion binding"/>
    <property type="evidence" value="ECO:0007669"/>
    <property type="project" value="TreeGrafter"/>
</dbReference>
<evidence type="ECO:0000256" key="10">
    <source>
        <dbReference type="PIRSR" id="PIRSR001415-2"/>
    </source>
</evidence>
<dbReference type="Gene3D" id="3.20.20.70">
    <property type="entry name" value="Aldolase class I"/>
    <property type="match status" value="1"/>
</dbReference>
<evidence type="ECO:0000256" key="2">
    <source>
        <dbReference type="ARBA" id="ARBA00008055"/>
    </source>
</evidence>
<feature type="active site" description="Schiff-base intermediate with substrate" evidence="9">
    <location>
        <position position="202"/>
    </location>
</feature>
<dbReference type="SMART" id="SM01004">
    <property type="entry name" value="ALAD"/>
    <property type="match status" value="1"/>
</dbReference>
<evidence type="ECO:0000256" key="12">
    <source>
        <dbReference type="PIRSR" id="PIRSR001415-5"/>
    </source>
</evidence>
<keyword evidence="11" id="KW-0479">Metal-binding</keyword>
<proteinExistence type="inferred from homology"/>
<sequence length="330" mass="36286">MSRNSLSLRHSPRRLRRHPAMRAMLRENQLTPADFILPIFLVEGEGIRSDIVSMPGVFRHSIDSALKLCREAVSRGISAVLLFGVIAEGCKDACGSASWDSEGLVQKATRAIRAAYPDLLVIADACFCEYTDHGHCGILNAEGDRDDNTTLENLQRQALSYAEAGVHVVAPSGMVDGMVTAIREALDAAGHSEVSILSYAVKYASAYYGPFRDAADSAPQFGDRRAYQMDPGNRREAFRELDLDIAEGCDMVMVKPAMPYLDLVRDLRERCDLPVLTYQVSGEYSMLQAAARAGWLDLQRSVLESLLGMKRAGADAIITYYALDAAEWLE</sequence>
<dbReference type="Pfam" id="PF00490">
    <property type="entry name" value="ALAD"/>
    <property type="match status" value="1"/>
</dbReference>
<dbReference type="AlphaFoldDB" id="A0A1C2IXF5"/>
<feature type="active site" description="Schiff-base intermediate with substrate" evidence="9">
    <location>
        <position position="255"/>
    </location>
</feature>
<dbReference type="UniPathway" id="UPA00251">
    <property type="reaction ID" value="UER00318"/>
</dbReference>
<feature type="binding site" evidence="11">
    <location>
        <position position="128"/>
    </location>
    <ligand>
        <name>Zn(2+)</name>
        <dbReference type="ChEBI" id="CHEBI:29105"/>
        <note>catalytic</note>
    </ligand>
</feature>
<dbReference type="PANTHER" id="PTHR11458">
    <property type="entry name" value="DELTA-AMINOLEVULINIC ACID DEHYDRATASE"/>
    <property type="match status" value="1"/>
</dbReference>
<dbReference type="EMBL" id="LWRY01000021">
    <property type="protein sequence ID" value="OCX75169.1"/>
    <property type="molecule type" value="Genomic_DNA"/>
</dbReference>
<feature type="binding site" evidence="11">
    <location>
        <position position="126"/>
    </location>
    <ligand>
        <name>Zn(2+)</name>
        <dbReference type="ChEBI" id="CHEBI:29105"/>
        <note>catalytic</note>
    </ligand>
</feature>
<comment type="subunit">
    <text evidence="13">Homooctamer.</text>
</comment>
<dbReference type="CDD" id="cd00384">
    <property type="entry name" value="ALAD_PBGS"/>
    <property type="match status" value="1"/>
</dbReference>
<feature type="binding site" evidence="10">
    <location>
        <position position="281"/>
    </location>
    <ligand>
        <name>5-aminolevulinate</name>
        <dbReference type="ChEBI" id="CHEBI:356416"/>
        <label>2</label>
    </ligand>
</feature>
<dbReference type="GO" id="GO:0004655">
    <property type="term" value="F:porphobilinogen synthase activity"/>
    <property type="evidence" value="ECO:0007669"/>
    <property type="project" value="UniProtKB-EC"/>
</dbReference>
<dbReference type="GO" id="GO:0005829">
    <property type="term" value="C:cytosol"/>
    <property type="evidence" value="ECO:0007669"/>
    <property type="project" value="TreeGrafter"/>
</dbReference>
<comment type="similarity">
    <text evidence="2 14">Belongs to the ALAD family.</text>
</comment>
<keyword evidence="6 13" id="KW-0456">Lyase</keyword>
<dbReference type="InterPro" id="IPR013785">
    <property type="entry name" value="Aldolase_TIM"/>
</dbReference>
<name>A0A1C2IXF5_ACITH</name>
<dbReference type="NCBIfam" id="NF006762">
    <property type="entry name" value="PRK09283.1"/>
    <property type="match status" value="1"/>
</dbReference>
<evidence type="ECO:0000256" key="11">
    <source>
        <dbReference type="PIRSR" id="PIRSR001415-3"/>
    </source>
</evidence>
<reference evidence="15" key="1">
    <citation type="journal article" date="2016" name="Int. J. Mol. Sci.">
        <title>Comparative genomics of the extreme acidophile Acidithiobacillus thiooxidans reveals intraspecific divergence and niche adaptation.</title>
        <authorList>
            <person name="Zhang X."/>
            <person name="Feng X."/>
            <person name="Tao J."/>
            <person name="Ma L."/>
            <person name="Xiao Y."/>
            <person name="Liang Y."/>
            <person name="Liu X."/>
            <person name="Yin H."/>
        </authorList>
    </citation>
    <scope>NUCLEOTIDE SEQUENCE [LARGE SCALE GENOMIC DNA]</scope>
    <source>
        <strain evidence="15">DXS-W</strain>
    </source>
</reference>
<feature type="binding site" evidence="12">
    <location>
        <position position="240"/>
    </location>
    <ligand>
        <name>Mg(2+)</name>
        <dbReference type="ChEBI" id="CHEBI:18420"/>
    </ligand>
</feature>
<dbReference type="InterPro" id="IPR030656">
    <property type="entry name" value="ALAD_AS"/>
</dbReference>
<dbReference type="GO" id="GO:0006782">
    <property type="term" value="P:protoporphyrinogen IX biosynthetic process"/>
    <property type="evidence" value="ECO:0007669"/>
    <property type="project" value="UniProtKB-UniPathway"/>
</dbReference>
<dbReference type="PIRSF" id="PIRSF001415">
    <property type="entry name" value="Porphbilin_synth"/>
    <property type="match status" value="1"/>
</dbReference>
<dbReference type="RefSeq" id="WP_065974769.1">
    <property type="nucleotide sequence ID" value="NZ_JABBDV010000082.1"/>
</dbReference>
<feature type="binding site" evidence="10">
    <location>
        <position position="320"/>
    </location>
    <ligand>
        <name>5-aminolevulinate</name>
        <dbReference type="ChEBI" id="CHEBI:356416"/>
        <label>2</label>
    </ligand>
</feature>
<dbReference type="PRINTS" id="PR00144">
    <property type="entry name" value="DALDHYDRTASE"/>
</dbReference>
<protein>
    <recommendedName>
        <fullName evidence="4 13">Delta-aminolevulinic acid dehydratase</fullName>
        <ecNumber evidence="3 13">4.2.1.24</ecNumber>
    </recommendedName>
</protein>
<keyword evidence="16" id="KW-1185">Reference proteome</keyword>
<accession>A0A1C2IXF5</accession>
<dbReference type="Proteomes" id="UP000095008">
    <property type="component" value="Unassembled WGS sequence"/>
</dbReference>
<evidence type="ECO:0000256" key="1">
    <source>
        <dbReference type="ARBA" id="ARBA00004694"/>
    </source>
</evidence>
<dbReference type="SUPFAM" id="SSF51569">
    <property type="entry name" value="Aldolase"/>
    <property type="match status" value="1"/>
</dbReference>
<comment type="caution">
    <text evidence="15">The sequence shown here is derived from an EMBL/GenBank/DDBJ whole genome shotgun (WGS) entry which is preliminary data.</text>
</comment>
<evidence type="ECO:0000256" key="8">
    <source>
        <dbReference type="ARBA" id="ARBA00047651"/>
    </source>
</evidence>
<evidence type="ECO:0000313" key="15">
    <source>
        <dbReference type="EMBL" id="OCX75169.1"/>
    </source>
</evidence>
<organism evidence="15 16">
    <name type="scientific">Acidithiobacillus thiooxidans</name>
    <name type="common">Thiobacillus thiooxidans</name>
    <dbReference type="NCBI Taxonomy" id="930"/>
    <lineage>
        <taxon>Bacteria</taxon>
        <taxon>Pseudomonadati</taxon>
        <taxon>Pseudomonadota</taxon>
        <taxon>Acidithiobacillia</taxon>
        <taxon>Acidithiobacillales</taxon>
        <taxon>Acidithiobacillaceae</taxon>
        <taxon>Acidithiobacillus</taxon>
    </lineage>
</organism>
<evidence type="ECO:0000256" key="5">
    <source>
        <dbReference type="ARBA" id="ARBA00023133"/>
    </source>
</evidence>
<keyword evidence="11" id="KW-0862">Zinc</keyword>
<evidence type="ECO:0000256" key="4">
    <source>
        <dbReference type="ARBA" id="ARBA00020771"/>
    </source>
</evidence>
<evidence type="ECO:0000256" key="7">
    <source>
        <dbReference type="ARBA" id="ARBA00023244"/>
    </source>
</evidence>
<dbReference type="GeneID" id="60697913"/>
<dbReference type="OrthoDB" id="5289126at2"/>
<dbReference type="PANTHER" id="PTHR11458:SF0">
    <property type="entry name" value="DELTA-AMINOLEVULINIC ACID DEHYDRATASE"/>
    <property type="match status" value="1"/>
</dbReference>
<comment type="pathway">
    <text evidence="1">Porphyrin-containing compound metabolism; protoporphyrin-IX biosynthesis; coproporphyrinogen-III from 5-aminolevulinate: step 1/4.</text>
</comment>
<feature type="binding site" evidence="10">
    <location>
        <position position="212"/>
    </location>
    <ligand>
        <name>5-aminolevulinate</name>
        <dbReference type="ChEBI" id="CHEBI:356416"/>
        <label>1</label>
    </ligand>
</feature>
<keyword evidence="5" id="KW-0350">Heme biosynthesis</keyword>
<evidence type="ECO:0000256" key="3">
    <source>
        <dbReference type="ARBA" id="ARBA00012053"/>
    </source>
</evidence>
<gene>
    <name evidence="15" type="ORF">A6M23_03720</name>
</gene>
<dbReference type="InterPro" id="IPR001731">
    <property type="entry name" value="ALAD"/>
</dbReference>
<keyword evidence="7 13" id="KW-0627">Porphyrin biosynthesis</keyword>
<comment type="catalytic activity">
    <reaction evidence="8 13">
        <text>2 5-aminolevulinate = porphobilinogen + 2 H2O + H(+)</text>
        <dbReference type="Rhea" id="RHEA:24064"/>
        <dbReference type="ChEBI" id="CHEBI:15377"/>
        <dbReference type="ChEBI" id="CHEBI:15378"/>
        <dbReference type="ChEBI" id="CHEBI:58126"/>
        <dbReference type="ChEBI" id="CHEBI:356416"/>
        <dbReference type="EC" id="4.2.1.24"/>
    </reaction>
</comment>
<dbReference type="EC" id="4.2.1.24" evidence="3 13"/>
<dbReference type="PROSITE" id="PS00169">
    <property type="entry name" value="D_ALA_DEHYDRATASE"/>
    <property type="match status" value="1"/>
</dbReference>
<keyword evidence="12" id="KW-0460">Magnesium</keyword>
<dbReference type="FunFam" id="3.20.20.70:FF:000019">
    <property type="entry name" value="Delta-aminolevulinic acid dehydratase"/>
    <property type="match status" value="1"/>
</dbReference>
<evidence type="ECO:0000256" key="6">
    <source>
        <dbReference type="ARBA" id="ARBA00023239"/>
    </source>
</evidence>
<evidence type="ECO:0000256" key="14">
    <source>
        <dbReference type="RuleBase" id="RU004161"/>
    </source>
</evidence>
<feature type="binding site" evidence="11">
    <location>
        <position position="136"/>
    </location>
    <ligand>
        <name>Zn(2+)</name>
        <dbReference type="ChEBI" id="CHEBI:29105"/>
        <note>catalytic</note>
    </ligand>
</feature>
<evidence type="ECO:0000256" key="9">
    <source>
        <dbReference type="PIRSR" id="PIRSR001415-1"/>
    </source>
</evidence>
<evidence type="ECO:0000313" key="16">
    <source>
        <dbReference type="Proteomes" id="UP000095008"/>
    </source>
</evidence>
<feature type="binding site" evidence="10">
    <location>
        <position position="224"/>
    </location>
    <ligand>
        <name>5-aminolevulinate</name>
        <dbReference type="ChEBI" id="CHEBI:356416"/>
        <label>1</label>
    </ligand>
</feature>
<evidence type="ECO:0000256" key="13">
    <source>
        <dbReference type="RuleBase" id="RU000515"/>
    </source>
</evidence>